<dbReference type="EMBL" id="CP133594">
    <property type="protein sequence ID" value="WMW21608.1"/>
    <property type="molecule type" value="Genomic_DNA"/>
</dbReference>
<dbReference type="GO" id="GO:0051539">
    <property type="term" value="F:4 iron, 4 sulfur cluster binding"/>
    <property type="evidence" value="ECO:0007669"/>
    <property type="project" value="UniProtKB-KW"/>
</dbReference>
<comment type="cofactor">
    <cofactor evidence="1">
        <name>[4Fe-4S] cluster</name>
        <dbReference type="ChEBI" id="CHEBI:49883"/>
    </cofactor>
</comment>
<dbReference type="SMART" id="SM00790">
    <property type="entry name" value="AFOR_N"/>
    <property type="match status" value="1"/>
</dbReference>
<dbReference type="InterPro" id="IPR036021">
    <property type="entry name" value="Tungsten_al_ferr_oxy-like_C"/>
</dbReference>
<evidence type="ECO:0000256" key="1">
    <source>
        <dbReference type="ARBA" id="ARBA00001966"/>
    </source>
</evidence>
<dbReference type="GO" id="GO:0016625">
    <property type="term" value="F:oxidoreductase activity, acting on the aldehyde or oxo group of donors, iron-sulfur protein as acceptor"/>
    <property type="evidence" value="ECO:0007669"/>
    <property type="project" value="InterPro"/>
</dbReference>
<dbReference type="AlphaFoldDB" id="A0AA51UER0"/>
<dbReference type="SUPFAM" id="SSF48310">
    <property type="entry name" value="Aldehyde ferredoxin oxidoreductase, C-terminal domains"/>
    <property type="match status" value="1"/>
</dbReference>
<evidence type="ECO:0000256" key="8">
    <source>
        <dbReference type="ARBA" id="ARBA00049934"/>
    </source>
</evidence>
<dbReference type="PANTHER" id="PTHR30038">
    <property type="entry name" value="ALDEHYDE FERREDOXIN OXIDOREDUCTASE"/>
    <property type="match status" value="1"/>
</dbReference>
<dbReference type="Pfam" id="PF02730">
    <property type="entry name" value="AFOR_N"/>
    <property type="match status" value="1"/>
</dbReference>
<dbReference type="InterPro" id="IPR013983">
    <property type="entry name" value="Ald_Fedxn_OxRdtase_N"/>
</dbReference>
<dbReference type="PANTHER" id="PTHR30038:SF0">
    <property type="entry name" value="TUNGSTEN-CONTAINING ALDEHYDE FERREDOXIN OXIDOREDUCTASE"/>
    <property type="match status" value="1"/>
</dbReference>
<dbReference type="Gene3D" id="1.10.599.10">
    <property type="entry name" value="Aldehyde Ferredoxin Oxidoreductase Protein, subunit A, domain 3"/>
    <property type="match status" value="1"/>
</dbReference>
<evidence type="ECO:0000256" key="4">
    <source>
        <dbReference type="ARBA" id="ARBA00022723"/>
    </source>
</evidence>
<dbReference type="RefSeq" id="WP_309307397.1">
    <property type="nucleotide sequence ID" value="NZ_CP133594.1"/>
</dbReference>
<evidence type="ECO:0000313" key="11">
    <source>
        <dbReference type="Proteomes" id="UP001183006"/>
    </source>
</evidence>
<name>A0AA51UER0_9EURY</name>
<dbReference type="InterPro" id="IPR051919">
    <property type="entry name" value="W-dependent_AOR"/>
</dbReference>
<dbReference type="Gene3D" id="3.60.9.10">
    <property type="entry name" value="Aldehyde ferredoxin oxidoreductase, N-terminal domain"/>
    <property type="match status" value="1"/>
</dbReference>
<proteinExistence type="inferred from homology"/>
<keyword evidence="11" id="KW-1185">Reference proteome</keyword>
<protein>
    <submittedName>
        <fullName evidence="10">Aldehyde ferredoxin oxidoreductase family protein</fullName>
    </submittedName>
</protein>
<evidence type="ECO:0000256" key="5">
    <source>
        <dbReference type="ARBA" id="ARBA00023002"/>
    </source>
</evidence>
<keyword evidence="6" id="KW-0408">Iron</keyword>
<dbReference type="InterPro" id="IPR013984">
    <property type="entry name" value="Ald_Fedxn_OxRdtase_dom2"/>
</dbReference>
<dbReference type="SUPFAM" id="SSF56228">
    <property type="entry name" value="Aldehyde ferredoxin oxidoreductase, N-terminal domain"/>
    <property type="match status" value="1"/>
</dbReference>
<dbReference type="InterPro" id="IPR013985">
    <property type="entry name" value="Ald_Fedxn_OxRdtase_dom3"/>
</dbReference>
<dbReference type="Gene3D" id="1.10.569.10">
    <property type="entry name" value="Aldehyde Ferredoxin Oxidoreductase Protein, subunit A, domain 2"/>
    <property type="match status" value="1"/>
</dbReference>
<dbReference type="InterPro" id="IPR001203">
    <property type="entry name" value="OxRdtase_Ald_Fedxn_C"/>
</dbReference>
<dbReference type="Pfam" id="PF01314">
    <property type="entry name" value="AFOR_C"/>
    <property type="match status" value="1"/>
</dbReference>
<dbReference type="GO" id="GO:0009055">
    <property type="term" value="F:electron transfer activity"/>
    <property type="evidence" value="ECO:0007669"/>
    <property type="project" value="InterPro"/>
</dbReference>
<evidence type="ECO:0000256" key="3">
    <source>
        <dbReference type="ARBA" id="ARBA00022485"/>
    </source>
</evidence>
<reference evidence="10" key="1">
    <citation type="submission" date="2023-08" db="EMBL/GenBank/DDBJ databases">
        <title>Methanolobus mangrovi sp. nov. and Methanolobus sediminis sp. nov, two novel methylotrophic methanogens isolated from mangrove sediments in China.</title>
        <authorList>
            <person name="Zhou J."/>
        </authorList>
    </citation>
    <scope>NUCLEOTIDE SEQUENCE</scope>
    <source>
        <strain evidence="10">FTZ2</strain>
    </source>
</reference>
<keyword evidence="5" id="KW-0560">Oxidoreductase</keyword>
<comment type="similarity">
    <text evidence="2">Belongs to the AOR/FOR family.</text>
</comment>
<evidence type="ECO:0000313" key="10">
    <source>
        <dbReference type="EMBL" id="WMW21608.1"/>
    </source>
</evidence>
<comment type="cofactor">
    <cofactor evidence="8">
        <name>tungstopterin</name>
        <dbReference type="ChEBI" id="CHEBI:30402"/>
    </cofactor>
</comment>
<dbReference type="GO" id="GO:0046872">
    <property type="term" value="F:metal ion binding"/>
    <property type="evidence" value="ECO:0007669"/>
    <property type="project" value="UniProtKB-KW"/>
</dbReference>
<keyword evidence="7" id="KW-0411">Iron-sulfur</keyword>
<evidence type="ECO:0000256" key="7">
    <source>
        <dbReference type="ARBA" id="ARBA00023014"/>
    </source>
</evidence>
<feature type="domain" description="Aldehyde ferredoxin oxidoreductase N-terminal" evidence="9">
    <location>
        <begin position="4"/>
        <end position="202"/>
    </location>
</feature>
<dbReference type="Proteomes" id="UP001183006">
    <property type="component" value="Chromosome"/>
</dbReference>
<evidence type="ECO:0000256" key="2">
    <source>
        <dbReference type="ARBA" id="ARBA00011032"/>
    </source>
</evidence>
<dbReference type="KEGG" id="mmav:RE476_09445"/>
<keyword evidence="3" id="KW-0004">4Fe-4S</keyword>
<gene>
    <name evidence="10" type="ORF">RE476_09445</name>
</gene>
<dbReference type="GeneID" id="84230364"/>
<organism evidence="10 11">
    <name type="scientific">Methanolobus mangrovi</name>
    <dbReference type="NCBI Taxonomy" id="3072977"/>
    <lineage>
        <taxon>Archaea</taxon>
        <taxon>Methanobacteriati</taxon>
        <taxon>Methanobacteriota</taxon>
        <taxon>Stenosarchaea group</taxon>
        <taxon>Methanomicrobia</taxon>
        <taxon>Methanosarcinales</taxon>
        <taxon>Methanosarcinaceae</taxon>
        <taxon>Methanolobus</taxon>
    </lineage>
</organism>
<keyword evidence="4" id="KW-0479">Metal-binding</keyword>
<accession>A0AA51UER0</accession>
<evidence type="ECO:0000259" key="9">
    <source>
        <dbReference type="SMART" id="SM00790"/>
    </source>
</evidence>
<evidence type="ECO:0000256" key="6">
    <source>
        <dbReference type="ARBA" id="ARBA00023004"/>
    </source>
</evidence>
<dbReference type="InterPro" id="IPR036503">
    <property type="entry name" value="Ald_Fedxn_OxRdtase_N_sf"/>
</dbReference>
<sequence length="569" mass="61686">MFGWTGRTVIVDLGNNSVTESKTKKSYAEQFIGGRGLGCRLMEDFADPAVDPLSPDNPLIFTTGPLTGTSAPMSGHFTITCKSPLTSTIFSSNAGGYFGAELKFAGIDALVIKGKAEKPVYLNIFDEELEILPAEHLWGKNTAETTALLETKGKVACIGRAGEKLVSMANMVNDRIYSSGRGGHGAVAGSKNLKAIVVKGTNIVQVANPDAFGEAVEKTKKLLVANPPASKGLEKYGSSVFTDLLDYMGTLPALNFSERNFSGAGKLSGEAISRKYKINQAPCYACPIGCRRTAEDGKPIPDYDSIWAFGPNIGNDDLELIREMDSLCFDYGLDPLSCGASIAAYMEVNPWMKMDEVKGIILEIGNGRHDVCKGSHTYLCSVDKEEYSTAVKGMELPGYDPREMAGMAIAYATSNTGGSHLSAFMVGPEIMGKPVLLDRSSFNGKAALVRHFQNLTAVIDSLVMCPFSMLAMGEVELAALLSHVTGEKYSAENMLLAGERVFNLERLFNIKAGFTQKDDTLPERFFGVDGIDREEFKKGISDYYHFRDWDDAGIPSEAKLRELNIVIDR</sequence>